<dbReference type="SUPFAM" id="SSF57667">
    <property type="entry name" value="beta-beta-alpha zinc fingers"/>
    <property type="match status" value="1"/>
</dbReference>
<feature type="region of interest" description="Disordered" evidence="1">
    <location>
        <begin position="1"/>
        <end position="88"/>
    </location>
</feature>
<accession>A0ABR4BYT7</accession>
<feature type="compositionally biased region" description="Basic residues" evidence="1">
    <location>
        <begin position="257"/>
        <end position="266"/>
    </location>
</feature>
<gene>
    <name evidence="3" type="ORF">VTL71DRAFT_6758</name>
</gene>
<evidence type="ECO:0000313" key="3">
    <source>
        <dbReference type="EMBL" id="KAL2062492.1"/>
    </source>
</evidence>
<sequence>MQSLRRTSEQLSLARESSPSCFEALKASGDINMSPNAQHRDRRNTNEGQEADKNFRDWLMVQEEKKQQRENERKNENKRSEQDEGAKQQQFEIVRRHNHHAPASFRNNTEAAKNTKNQRKKVDQQPETFTHHRRSLSSSSNSSSLSSGNASGYTEDDQEPQQGPDKRWLCLRVGCPDTFRDKSSMYRHIDSWHKKIKSHLCDICGKAFHDKRRRITHLKSKNVNGGKCNRAWLAGAVPDAPGHVGPPHKPALGQRTKYSKAHAPRRRRAHLARKLQEIQYSRPTAEPHARTEGEDQYQTMSQTSYGSAYGRASAVPSPGRCSAIDPSTANFNDPPGVFGTLLHERPRHQNLEGMGLYAVDQYQTQWQAPQAGNMNQNSSRALFAPLPAPGANNQHTLRRPPVNSDFPSSYPAPLPSWKHRQEPNLSRVSPFNKADSIFSPNHSPGISGGRNLNVLPDHAKSPVIEGFRDLERERQLLQLVQESMAEFGQAPHPNC</sequence>
<proteinExistence type="predicted"/>
<dbReference type="PROSITE" id="PS00028">
    <property type="entry name" value="ZINC_FINGER_C2H2_1"/>
    <property type="match status" value="1"/>
</dbReference>
<feature type="compositionally biased region" description="Polar residues" evidence="1">
    <location>
        <begin position="1"/>
        <end position="20"/>
    </location>
</feature>
<feature type="compositionally biased region" description="Polar residues" evidence="1">
    <location>
        <begin position="105"/>
        <end position="115"/>
    </location>
</feature>
<keyword evidence="4" id="KW-1185">Reference proteome</keyword>
<feature type="region of interest" description="Disordered" evidence="1">
    <location>
        <begin position="100"/>
        <end position="167"/>
    </location>
</feature>
<protein>
    <recommendedName>
        <fullName evidence="2">C2H2-type domain-containing protein</fullName>
    </recommendedName>
</protein>
<dbReference type="InterPro" id="IPR036236">
    <property type="entry name" value="Znf_C2H2_sf"/>
</dbReference>
<dbReference type="EMBL" id="JAZHXI010000017">
    <property type="protein sequence ID" value="KAL2062492.1"/>
    <property type="molecule type" value="Genomic_DNA"/>
</dbReference>
<feature type="domain" description="C2H2-type" evidence="2">
    <location>
        <begin position="170"/>
        <end position="193"/>
    </location>
</feature>
<feature type="compositionally biased region" description="Low complexity" evidence="1">
    <location>
        <begin position="136"/>
        <end position="152"/>
    </location>
</feature>
<feature type="region of interest" description="Disordered" evidence="1">
    <location>
        <begin position="279"/>
        <end position="330"/>
    </location>
</feature>
<evidence type="ECO:0000313" key="4">
    <source>
        <dbReference type="Proteomes" id="UP001595075"/>
    </source>
</evidence>
<evidence type="ECO:0000259" key="2">
    <source>
        <dbReference type="PROSITE" id="PS00028"/>
    </source>
</evidence>
<feature type="compositionally biased region" description="Polar residues" evidence="1">
    <location>
        <begin position="296"/>
        <end position="306"/>
    </location>
</feature>
<feature type="compositionally biased region" description="Basic and acidic residues" evidence="1">
    <location>
        <begin position="50"/>
        <end position="86"/>
    </location>
</feature>
<evidence type="ECO:0000256" key="1">
    <source>
        <dbReference type="SAM" id="MobiDB-lite"/>
    </source>
</evidence>
<comment type="caution">
    <text evidence="3">The sequence shown here is derived from an EMBL/GenBank/DDBJ whole genome shotgun (WGS) entry which is preliminary data.</text>
</comment>
<dbReference type="InterPro" id="IPR013087">
    <property type="entry name" value="Znf_C2H2_type"/>
</dbReference>
<name>A0ABR4BYT7_9HELO</name>
<feature type="region of interest" description="Disordered" evidence="1">
    <location>
        <begin position="245"/>
        <end position="266"/>
    </location>
</feature>
<dbReference type="Proteomes" id="UP001595075">
    <property type="component" value="Unassembled WGS sequence"/>
</dbReference>
<organism evidence="3 4">
    <name type="scientific">Oculimacula yallundae</name>
    <dbReference type="NCBI Taxonomy" id="86028"/>
    <lineage>
        <taxon>Eukaryota</taxon>
        <taxon>Fungi</taxon>
        <taxon>Dikarya</taxon>
        <taxon>Ascomycota</taxon>
        <taxon>Pezizomycotina</taxon>
        <taxon>Leotiomycetes</taxon>
        <taxon>Helotiales</taxon>
        <taxon>Ploettnerulaceae</taxon>
        <taxon>Oculimacula</taxon>
    </lineage>
</organism>
<dbReference type="Gene3D" id="3.30.160.60">
    <property type="entry name" value="Classic Zinc Finger"/>
    <property type="match status" value="1"/>
</dbReference>
<reference evidence="3 4" key="1">
    <citation type="journal article" date="2024" name="Commun. Biol.">
        <title>Comparative genomic analysis of thermophilic fungi reveals convergent evolutionary adaptations and gene losses.</title>
        <authorList>
            <person name="Steindorff A.S."/>
            <person name="Aguilar-Pontes M.V."/>
            <person name="Robinson A.J."/>
            <person name="Andreopoulos B."/>
            <person name="LaButti K."/>
            <person name="Kuo A."/>
            <person name="Mondo S."/>
            <person name="Riley R."/>
            <person name="Otillar R."/>
            <person name="Haridas S."/>
            <person name="Lipzen A."/>
            <person name="Grimwood J."/>
            <person name="Schmutz J."/>
            <person name="Clum A."/>
            <person name="Reid I.D."/>
            <person name="Moisan M.C."/>
            <person name="Butler G."/>
            <person name="Nguyen T.T.M."/>
            <person name="Dewar K."/>
            <person name="Conant G."/>
            <person name="Drula E."/>
            <person name="Henrissat B."/>
            <person name="Hansel C."/>
            <person name="Singer S."/>
            <person name="Hutchinson M.I."/>
            <person name="de Vries R.P."/>
            <person name="Natvig D.O."/>
            <person name="Powell A.J."/>
            <person name="Tsang A."/>
            <person name="Grigoriev I.V."/>
        </authorList>
    </citation>
    <scope>NUCLEOTIDE SEQUENCE [LARGE SCALE GENOMIC DNA]</scope>
    <source>
        <strain evidence="3 4">CBS 494.80</strain>
    </source>
</reference>